<feature type="domain" description="SLH" evidence="4">
    <location>
        <begin position="676"/>
        <end position="739"/>
    </location>
</feature>
<dbReference type="PROSITE" id="PS51257">
    <property type="entry name" value="PROKAR_LIPOPROTEIN"/>
    <property type="match status" value="1"/>
</dbReference>
<evidence type="ECO:0000256" key="1">
    <source>
        <dbReference type="ARBA" id="ARBA00022737"/>
    </source>
</evidence>
<dbReference type="Pfam" id="PF00395">
    <property type="entry name" value="SLH"/>
    <property type="match status" value="2"/>
</dbReference>
<dbReference type="GO" id="GO:0006508">
    <property type="term" value="P:proteolysis"/>
    <property type="evidence" value="ECO:0007669"/>
    <property type="project" value="InterPro"/>
</dbReference>
<comment type="caution">
    <text evidence="5">The sequence shown here is derived from an EMBL/GenBank/DDBJ whole genome shotgun (WGS) entry which is preliminary data.</text>
</comment>
<feature type="compositionally biased region" description="Low complexity" evidence="2">
    <location>
        <begin position="660"/>
        <end position="677"/>
    </location>
</feature>
<evidence type="ECO:0000313" key="5">
    <source>
        <dbReference type="EMBL" id="MBC5717429.1"/>
    </source>
</evidence>
<dbReference type="EMBL" id="JACOPN010000005">
    <property type="protein sequence ID" value="MBC5717429.1"/>
    <property type="molecule type" value="Genomic_DNA"/>
</dbReference>
<evidence type="ECO:0000259" key="4">
    <source>
        <dbReference type="PROSITE" id="PS51272"/>
    </source>
</evidence>
<organism evidence="5 6">
    <name type="scientific">Flintibacter faecis</name>
    <dbReference type="NCBI Taxonomy" id="2763047"/>
    <lineage>
        <taxon>Bacteria</taxon>
        <taxon>Bacillati</taxon>
        <taxon>Bacillota</taxon>
        <taxon>Clostridia</taxon>
        <taxon>Eubacteriales</taxon>
        <taxon>Flintibacter</taxon>
    </lineage>
</organism>
<feature type="domain" description="SLH" evidence="4">
    <location>
        <begin position="784"/>
        <end position="838"/>
    </location>
</feature>
<keyword evidence="1" id="KW-0677">Repeat</keyword>
<dbReference type="AlphaFoldDB" id="A0A8J6J492"/>
<dbReference type="InterPro" id="IPR005322">
    <property type="entry name" value="Peptidase_C69"/>
</dbReference>
<feature type="signal peptide" evidence="3">
    <location>
        <begin position="1"/>
        <end position="23"/>
    </location>
</feature>
<feature type="chain" id="PRO_5038700573" evidence="3">
    <location>
        <begin position="24"/>
        <end position="838"/>
    </location>
</feature>
<protein>
    <submittedName>
        <fullName evidence="5">C69 family dipeptidase</fullName>
    </submittedName>
</protein>
<evidence type="ECO:0000256" key="3">
    <source>
        <dbReference type="SAM" id="SignalP"/>
    </source>
</evidence>
<dbReference type="RefSeq" id="WP_186878662.1">
    <property type="nucleotide sequence ID" value="NZ_JACOPN010000005.1"/>
</dbReference>
<reference evidence="5" key="1">
    <citation type="submission" date="2020-08" db="EMBL/GenBank/DDBJ databases">
        <title>Genome public.</title>
        <authorList>
            <person name="Liu C."/>
            <person name="Sun Q."/>
        </authorList>
    </citation>
    <scope>NUCLEOTIDE SEQUENCE</scope>
    <source>
        <strain evidence="5">BX5</strain>
    </source>
</reference>
<feature type="region of interest" description="Disordered" evidence="2">
    <location>
        <begin position="644"/>
        <end position="680"/>
    </location>
</feature>
<dbReference type="PANTHER" id="PTHR12994:SF17">
    <property type="entry name" value="LD30995P"/>
    <property type="match status" value="1"/>
</dbReference>
<dbReference type="Gene3D" id="3.60.60.10">
    <property type="entry name" value="Penicillin V Acylase, Chain A"/>
    <property type="match status" value="1"/>
</dbReference>
<gene>
    <name evidence="5" type="ORF">H8S55_08870</name>
</gene>
<dbReference type="GO" id="GO:0016805">
    <property type="term" value="F:dipeptidase activity"/>
    <property type="evidence" value="ECO:0007669"/>
    <property type="project" value="InterPro"/>
</dbReference>
<dbReference type="Pfam" id="PF03577">
    <property type="entry name" value="Peptidase_C69"/>
    <property type="match status" value="1"/>
</dbReference>
<evidence type="ECO:0000256" key="2">
    <source>
        <dbReference type="SAM" id="MobiDB-lite"/>
    </source>
</evidence>
<dbReference type="GO" id="GO:0070004">
    <property type="term" value="F:cysteine-type exopeptidase activity"/>
    <property type="evidence" value="ECO:0007669"/>
    <property type="project" value="InterPro"/>
</dbReference>
<keyword evidence="3" id="KW-0732">Signal</keyword>
<dbReference type="Proteomes" id="UP000602260">
    <property type="component" value="Unassembled WGS sequence"/>
</dbReference>
<keyword evidence="6" id="KW-1185">Reference proteome</keyword>
<sequence>MKKFSLKKLVTAVAVTTSLVAAATISASACTTIYVGADQTQEKTPFVARTEDYGWNYNKQWFVMPEGKWAKGETFRGCPGYGEFEWKFTHDSYRFTYFTNDQYQGTCPECGQKNATHPSYTEFGTNEKGVSVSATETIYGRSEVTKTIDPFVKTKVDGKVGIEETDIPTIILAEADSAKAGVDLLLNIYKDYGAYFASGVFICDKNETWYIENCSGHEYVAIKVPDSMIFLEPNMAVIGRVDLDDPNIIASDKLIEVAKTAGTFKGDDTKNIIDFRASYAGRQDRMDKRMVEGLNYLGYNYTAEQLLADNTLFTISNVNANDEQVGLYTKIKAARTLDKNDVFGYYKLSSIGKPSNQDIEIFQLFKNNDVTTGTVGWVGVGNMSNNVFVPYYPMLLTDSKDMYEGYQVSLPAVQKVTERPADPNAFFVNDSKVGRLAVYPEGWRDSYYFSFEGLGGYIADAEKLTGTAISDADKKLVQDKMTALQNEFNETFAKVELKNATETSRQMAAKAHATALAMIDYLTGENNLTGLAVLDKNGNAVTKPQVNQVLIPVIQIGSADVYSESQSGLTLVPSSTAVNADIYAEPANPYANYVWHYDGSTTALSTASTYTVSSADQGKVLCLDVTVDGYKGSASWKAEAAVPYLPDSGRDDSSSGGGSSTKPSKPTTPTNPKPDTSNAFNDVTAGSWYADAVKNVVNKGLMAGTGKDTFAPDNQVTRAMMWTVLARLDGKDVSGASTWYAKAMTWATEKGVSDGTFPGSSITREQLATMLWRAAGSPEAKGALTNFNDAASVSSWATQAMTWAVEQGLISGMGDGALNPQGNATRAQLAVILTAYAK</sequence>
<dbReference type="PANTHER" id="PTHR12994">
    <property type="entry name" value="SECERNIN"/>
    <property type="match status" value="1"/>
</dbReference>
<name>A0A8J6J492_9FIRM</name>
<accession>A0A8J6J492</accession>
<dbReference type="PROSITE" id="PS51272">
    <property type="entry name" value="SLH"/>
    <property type="match status" value="2"/>
</dbReference>
<proteinExistence type="predicted"/>
<dbReference type="InterPro" id="IPR001119">
    <property type="entry name" value="SLH_dom"/>
</dbReference>
<evidence type="ECO:0000313" key="6">
    <source>
        <dbReference type="Proteomes" id="UP000602260"/>
    </source>
</evidence>